<evidence type="ECO:0000313" key="2">
    <source>
        <dbReference type="EMBL" id="RAL00320.1"/>
    </source>
</evidence>
<dbReference type="InterPro" id="IPR021047">
    <property type="entry name" value="Mannosyltransferase_CMT1"/>
</dbReference>
<dbReference type="OrthoDB" id="262547at2759"/>
<feature type="transmembrane region" description="Helical" evidence="1">
    <location>
        <begin position="70"/>
        <end position="92"/>
    </location>
</feature>
<accession>A0A395GY97</accession>
<evidence type="ECO:0000313" key="3">
    <source>
        <dbReference type="Proteomes" id="UP000249402"/>
    </source>
</evidence>
<dbReference type="PANTHER" id="PTHR34144:SF8">
    <property type="entry name" value="GLYCOSYLTRANSFERASE FAMILY 69 PROTEIN"/>
    <property type="match status" value="1"/>
</dbReference>
<keyword evidence="1" id="KW-0472">Membrane</keyword>
<dbReference type="Pfam" id="PF11735">
    <property type="entry name" value="CAP59_mtransfer"/>
    <property type="match status" value="1"/>
</dbReference>
<dbReference type="VEuPathDB" id="FungiDB:BO80DRAFT_425817"/>
<reference evidence="2 3" key="1">
    <citation type="submission" date="2018-02" db="EMBL/GenBank/DDBJ databases">
        <title>The genomes of Aspergillus section Nigri reveals drivers in fungal speciation.</title>
        <authorList>
            <consortium name="DOE Joint Genome Institute"/>
            <person name="Vesth T.C."/>
            <person name="Nybo J."/>
            <person name="Theobald S."/>
            <person name="Brandl J."/>
            <person name="Frisvad J.C."/>
            <person name="Nielsen K.F."/>
            <person name="Lyhne E.K."/>
            <person name="Kogle M.E."/>
            <person name="Kuo A."/>
            <person name="Riley R."/>
            <person name="Clum A."/>
            <person name="Nolan M."/>
            <person name="Lipzen A."/>
            <person name="Salamov A."/>
            <person name="Henrissat B."/>
            <person name="Wiebenga A."/>
            <person name="De vries R.P."/>
            <person name="Grigoriev I.V."/>
            <person name="Mortensen U.H."/>
            <person name="Andersen M.R."/>
            <person name="Baker S.E."/>
        </authorList>
    </citation>
    <scope>NUCLEOTIDE SEQUENCE [LARGE SCALE GENOMIC DNA]</scope>
    <source>
        <strain evidence="2 3">CBS 121593</strain>
    </source>
</reference>
<dbReference type="Proteomes" id="UP000249402">
    <property type="component" value="Unassembled WGS sequence"/>
</dbReference>
<sequence length="523" mass="59001">MPRLPRDGYEPVARSSHDGVEEIDLEGFKPPVSYSHCRASPVHYCVSALTSAVRGVIRRRRHWLPIAWNLRRLVSTIVWSLLVLIVFTFLFVPSYTHLPPHYAALRNVVQASNTPGRGNPRNSTVFIAVSLYDKNGVLAGGQWGQALLDLIDMIGPDNVFLSIYENDSEKAGERALQQLSDRVPCNKSIVYEEHFNFTGFPTVTLPDGSEHVRRVEFLADVRNRALRPLDEHPELRFDRLLFLNDVYFNALDALQLLFSTNTQNGVPEYRAACAVDFINPFKFYDTFASRDLEGYSMGLPFYPWFTTAGSAQSRQDVLHGKDAVRVRSCWGGMVAFDAGFFQHPLPPLPSTISPSNTEYKNRSSPVRFRAESDLFWESSECCLIHADIQIPPPPASPSSPQDPQDTNTDTGIYMNPFIRVAYHPRSFSWLHLTRRVEKLYSIVHGIASRIAGLPVYNPRRAQVAGEAVQDRVWVVDEHHDGKFEMAERIANGDGFCGRWDLQVLKKREENGEGGWGAVPVPES</sequence>
<gene>
    <name evidence="2" type="ORF">BO80DRAFT_425817</name>
</gene>
<protein>
    <recommendedName>
        <fullName evidence="4">Glycosyltransferase family 69 protein</fullName>
    </recommendedName>
</protein>
<dbReference type="STRING" id="1448316.A0A395GY97"/>
<dbReference type="EMBL" id="KZ824441">
    <property type="protein sequence ID" value="RAL00320.1"/>
    <property type="molecule type" value="Genomic_DNA"/>
</dbReference>
<evidence type="ECO:0000256" key="1">
    <source>
        <dbReference type="SAM" id="Phobius"/>
    </source>
</evidence>
<proteinExistence type="predicted"/>
<keyword evidence="1" id="KW-1133">Transmembrane helix</keyword>
<organism evidence="2 3">
    <name type="scientific">Aspergillus ibericus CBS 121593</name>
    <dbReference type="NCBI Taxonomy" id="1448316"/>
    <lineage>
        <taxon>Eukaryota</taxon>
        <taxon>Fungi</taxon>
        <taxon>Dikarya</taxon>
        <taxon>Ascomycota</taxon>
        <taxon>Pezizomycotina</taxon>
        <taxon>Eurotiomycetes</taxon>
        <taxon>Eurotiomycetidae</taxon>
        <taxon>Eurotiales</taxon>
        <taxon>Aspergillaceae</taxon>
        <taxon>Aspergillus</taxon>
        <taxon>Aspergillus subgen. Circumdati</taxon>
    </lineage>
</organism>
<dbReference type="PANTHER" id="PTHR34144">
    <property type="entry name" value="CHROMOSOME 8, WHOLE GENOME SHOTGUN SEQUENCE"/>
    <property type="match status" value="1"/>
</dbReference>
<dbReference type="RefSeq" id="XP_025574647.1">
    <property type="nucleotide sequence ID" value="XM_025719614.1"/>
</dbReference>
<name>A0A395GY97_9EURO</name>
<keyword evidence="1" id="KW-0812">Transmembrane</keyword>
<evidence type="ECO:0008006" key="4">
    <source>
        <dbReference type="Google" id="ProtNLM"/>
    </source>
</evidence>
<dbReference type="GeneID" id="37224479"/>
<keyword evidence="3" id="KW-1185">Reference proteome</keyword>
<dbReference type="AlphaFoldDB" id="A0A395GY97"/>